<feature type="transmembrane region" description="Helical" evidence="6">
    <location>
        <begin position="118"/>
        <end position="142"/>
    </location>
</feature>
<dbReference type="PROSITE" id="PS50850">
    <property type="entry name" value="MFS"/>
    <property type="match status" value="1"/>
</dbReference>
<feature type="domain" description="Major facilitator superfamily (MFS) profile" evidence="7">
    <location>
        <begin position="28"/>
        <end position="435"/>
    </location>
</feature>
<dbReference type="InterPro" id="IPR036259">
    <property type="entry name" value="MFS_trans_sf"/>
</dbReference>
<accession>A0A2P9HD51</accession>
<evidence type="ECO:0000256" key="5">
    <source>
        <dbReference type="ARBA" id="ARBA00023136"/>
    </source>
</evidence>
<evidence type="ECO:0000259" key="7">
    <source>
        <dbReference type="PROSITE" id="PS50850"/>
    </source>
</evidence>
<feature type="transmembrane region" description="Helical" evidence="6">
    <location>
        <begin position="24"/>
        <end position="41"/>
    </location>
</feature>
<dbReference type="PANTHER" id="PTHR43791:SF36">
    <property type="entry name" value="TRANSPORTER, PUTATIVE (AFU_ORTHOLOGUE AFUA_6G08340)-RELATED"/>
    <property type="match status" value="1"/>
</dbReference>
<evidence type="ECO:0000256" key="6">
    <source>
        <dbReference type="SAM" id="Phobius"/>
    </source>
</evidence>
<evidence type="ECO:0000313" key="8">
    <source>
        <dbReference type="EMBL" id="SPL61770.1"/>
    </source>
</evidence>
<evidence type="ECO:0000256" key="3">
    <source>
        <dbReference type="ARBA" id="ARBA00022692"/>
    </source>
</evidence>
<dbReference type="SUPFAM" id="SSF103473">
    <property type="entry name" value="MFS general substrate transporter"/>
    <property type="match status" value="1"/>
</dbReference>
<feature type="transmembrane region" description="Helical" evidence="6">
    <location>
        <begin position="411"/>
        <end position="430"/>
    </location>
</feature>
<reference evidence="9" key="1">
    <citation type="submission" date="2017-12" db="EMBL/GenBank/DDBJ databases">
        <authorList>
            <person name="Diaz M."/>
        </authorList>
    </citation>
    <scope>NUCLEOTIDE SEQUENCE [LARGE SCALE GENOMIC DNA]</scope>
    <source>
        <strain evidence="9">FI11154</strain>
    </source>
</reference>
<name>A0A2P9HD51_9HYPH</name>
<feature type="transmembrane region" description="Helical" evidence="6">
    <location>
        <begin position="321"/>
        <end position="340"/>
    </location>
</feature>
<dbReference type="GO" id="GO:0005886">
    <property type="term" value="C:plasma membrane"/>
    <property type="evidence" value="ECO:0007669"/>
    <property type="project" value="TreeGrafter"/>
</dbReference>
<dbReference type="AlphaFoldDB" id="A0A2P9HD51"/>
<dbReference type="CDD" id="cd17319">
    <property type="entry name" value="MFS_ExuT_GudP_like"/>
    <property type="match status" value="1"/>
</dbReference>
<dbReference type="RefSeq" id="WP_109365965.1">
    <property type="nucleotide sequence ID" value="NZ_OOFM01000001.1"/>
</dbReference>
<gene>
    <name evidence="8" type="ORF">OHAE_4562</name>
</gene>
<dbReference type="InterPro" id="IPR020846">
    <property type="entry name" value="MFS_dom"/>
</dbReference>
<comment type="subcellular location">
    <subcellularLocation>
        <location evidence="1">Membrane</location>
        <topology evidence="1">Multi-pass membrane protein</topology>
    </subcellularLocation>
</comment>
<evidence type="ECO:0000256" key="2">
    <source>
        <dbReference type="ARBA" id="ARBA00022448"/>
    </source>
</evidence>
<keyword evidence="5 6" id="KW-0472">Membrane</keyword>
<dbReference type="InterPro" id="IPR011701">
    <property type="entry name" value="MFS"/>
</dbReference>
<keyword evidence="3 6" id="KW-0812">Transmembrane</keyword>
<proteinExistence type="predicted"/>
<sequence>MADAIRADGAQLNTSLRDRTIRKLNMRIVLFCFICFIVNYLDRVNIGFAALHMNEDIGLTPYMFGLGAGIFFIGYLAFEIPSNMILHKVGPRIWIARIMVTWGIVSCAMAFVQGPTSFYILRFLLGVAEAGFAPGVLLYLTYWFPAKERGRATALFMAATVLSIVIGAPISGWLIDAGEGLFGLHGWQAMFILEGLPAVLLGIITFFYLVDSPQKDSKWLEADERAWLLEQLAADEKNVQADTRHSLREIFSDFRVWLLTLVYMFNGIAVYGVIMWLPQIVKTFGLTTLQSGFVSAIPFIFAALGLVVISRSSDRTGERKIHTAIAGLFGGLFLAASALAPNPYLGLLLLCICAFFLWSYLGVFWTLPTQFLTGAAAAGGLAAINGFAQIGGFTGPYIVGWVKTATDSFSISLLVLAVFPIISFFLCMSLKAKRD</sequence>
<feature type="transmembrane region" description="Helical" evidence="6">
    <location>
        <begin position="346"/>
        <end position="367"/>
    </location>
</feature>
<feature type="transmembrane region" description="Helical" evidence="6">
    <location>
        <begin position="374"/>
        <end position="399"/>
    </location>
</feature>
<dbReference type="PANTHER" id="PTHR43791">
    <property type="entry name" value="PERMEASE-RELATED"/>
    <property type="match status" value="1"/>
</dbReference>
<dbReference type="EMBL" id="OOFM01000001">
    <property type="protein sequence ID" value="SPL61770.1"/>
    <property type="molecule type" value="Genomic_DNA"/>
</dbReference>
<dbReference type="Pfam" id="PF07690">
    <property type="entry name" value="MFS_1"/>
    <property type="match status" value="1"/>
</dbReference>
<feature type="transmembrane region" description="Helical" evidence="6">
    <location>
        <begin position="187"/>
        <end position="210"/>
    </location>
</feature>
<organism evidence="8 9">
    <name type="scientific">Ochrobactrum soli</name>
    <dbReference type="NCBI Taxonomy" id="2448455"/>
    <lineage>
        <taxon>Bacteria</taxon>
        <taxon>Pseudomonadati</taxon>
        <taxon>Pseudomonadota</taxon>
        <taxon>Alphaproteobacteria</taxon>
        <taxon>Hyphomicrobiales</taxon>
        <taxon>Brucellaceae</taxon>
        <taxon>Brucella/Ochrobactrum group</taxon>
        <taxon>Ochrobactrum</taxon>
    </lineage>
</organism>
<dbReference type="Gene3D" id="1.20.1250.20">
    <property type="entry name" value="MFS general substrate transporter like domains"/>
    <property type="match status" value="2"/>
</dbReference>
<keyword evidence="2" id="KW-0813">Transport</keyword>
<evidence type="ECO:0000256" key="4">
    <source>
        <dbReference type="ARBA" id="ARBA00022989"/>
    </source>
</evidence>
<dbReference type="Proteomes" id="UP000246073">
    <property type="component" value="Unassembled WGS sequence"/>
</dbReference>
<dbReference type="FunFam" id="1.20.1250.20:FF:000018">
    <property type="entry name" value="MFS transporter permease"/>
    <property type="match status" value="1"/>
</dbReference>
<feature type="transmembrane region" description="Helical" evidence="6">
    <location>
        <begin position="256"/>
        <end position="277"/>
    </location>
</feature>
<feature type="transmembrane region" description="Helical" evidence="6">
    <location>
        <begin position="93"/>
        <end position="112"/>
    </location>
</feature>
<feature type="transmembrane region" description="Helical" evidence="6">
    <location>
        <begin position="61"/>
        <end position="81"/>
    </location>
</feature>
<protein>
    <submittedName>
        <fullName evidence="8">Major facilitator family transporter</fullName>
    </submittedName>
</protein>
<evidence type="ECO:0000256" key="1">
    <source>
        <dbReference type="ARBA" id="ARBA00004141"/>
    </source>
</evidence>
<keyword evidence="4 6" id="KW-1133">Transmembrane helix</keyword>
<evidence type="ECO:0000313" key="9">
    <source>
        <dbReference type="Proteomes" id="UP000246073"/>
    </source>
</evidence>
<feature type="transmembrane region" description="Helical" evidence="6">
    <location>
        <begin position="154"/>
        <end position="175"/>
    </location>
</feature>
<feature type="transmembrane region" description="Helical" evidence="6">
    <location>
        <begin position="289"/>
        <end position="309"/>
    </location>
</feature>
<dbReference type="GO" id="GO:0022857">
    <property type="term" value="F:transmembrane transporter activity"/>
    <property type="evidence" value="ECO:0007669"/>
    <property type="project" value="InterPro"/>
</dbReference>